<proteinExistence type="inferred from homology"/>
<gene>
    <name evidence="4" type="ORF">VTL71DRAFT_11542</name>
</gene>
<feature type="domain" description="Amidase" evidence="3">
    <location>
        <begin position="83"/>
        <end position="548"/>
    </location>
</feature>
<dbReference type="InterPro" id="IPR036928">
    <property type="entry name" value="AS_sf"/>
</dbReference>
<keyword evidence="2" id="KW-0378">Hydrolase</keyword>
<evidence type="ECO:0000256" key="2">
    <source>
        <dbReference type="ARBA" id="ARBA00022801"/>
    </source>
</evidence>
<dbReference type="PANTHER" id="PTHR46072:SF3">
    <property type="entry name" value="AMIDASE"/>
    <property type="match status" value="1"/>
</dbReference>
<protein>
    <recommendedName>
        <fullName evidence="3">Amidase domain-containing protein</fullName>
    </recommendedName>
</protein>
<keyword evidence="5" id="KW-1185">Reference proteome</keyword>
<dbReference type="PIRSF" id="PIRSF001221">
    <property type="entry name" value="Amidase_fungi"/>
    <property type="match status" value="1"/>
</dbReference>
<evidence type="ECO:0000313" key="5">
    <source>
        <dbReference type="Proteomes" id="UP001595075"/>
    </source>
</evidence>
<evidence type="ECO:0000313" key="4">
    <source>
        <dbReference type="EMBL" id="KAL2072199.1"/>
    </source>
</evidence>
<dbReference type="PANTHER" id="PTHR46072">
    <property type="entry name" value="AMIDASE-RELATED-RELATED"/>
    <property type="match status" value="1"/>
</dbReference>
<evidence type="ECO:0000259" key="3">
    <source>
        <dbReference type="Pfam" id="PF01425"/>
    </source>
</evidence>
<comment type="caution">
    <text evidence="4">The sequence shown here is derived from an EMBL/GenBank/DDBJ whole genome shotgun (WGS) entry which is preliminary data.</text>
</comment>
<sequence length="564" mass="61476">MATNETTRTWQEICSAKREKRDNSIPQEWRIPNLDILKTETHLLELSTTCGVLTENEIRITSDYDAVGIVEAIRQKVFTAEAVTTAFCKRAAVAQQLTNCLTEIFFEEAIETAKSLDQARLEHPDRPLGPFFGLPISLKDAFKLLGKDATIGMTYWVDKPATQDSSLVTLLKSLGAVLYCKTNVPLTMMTADSDNNVFGRTLNPHNTNLTAGGSTGGEGALIALRGSLLGVGTDIAGSIRIPSSCNGIYGFKASSHIIPTTGQQDPAPPGIVGINPSVGPMATSIRSCQYFMKTIMEADPTTVDAMALDIPWIDRKPVQSPLRIGLIADDSLYTPSPPMRRALQEAVEKLTAAGQTIVPIQLPNVLRNLLLIIGLFTVDGSKYVVDLIESTGEPLVPSVLKSGLTGVPPKSLEEYLHLNHQRNLAVAEFHKLWHDNKLDVILTLPAPHTAVPLDEWKAITYTVLYNLYDSPACVIPVGKVSPQDVKDDLCKYGEEDKKNYDLCKDPSLQTTELGGTVLTYFPDTGPEDYAGAPTTIQLVGRKQRDEELTNIAVFVDGILNSTQT</sequence>
<reference evidence="4 5" key="1">
    <citation type="journal article" date="2024" name="Commun. Biol.">
        <title>Comparative genomic analysis of thermophilic fungi reveals convergent evolutionary adaptations and gene losses.</title>
        <authorList>
            <person name="Steindorff A.S."/>
            <person name="Aguilar-Pontes M.V."/>
            <person name="Robinson A.J."/>
            <person name="Andreopoulos B."/>
            <person name="LaButti K."/>
            <person name="Kuo A."/>
            <person name="Mondo S."/>
            <person name="Riley R."/>
            <person name="Otillar R."/>
            <person name="Haridas S."/>
            <person name="Lipzen A."/>
            <person name="Grimwood J."/>
            <person name="Schmutz J."/>
            <person name="Clum A."/>
            <person name="Reid I.D."/>
            <person name="Moisan M.C."/>
            <person name="Butler G."/>
            <person name="Nguyen T.T.M."/>
            <person name="Dewar K."/>
            <person name="Conant G."/>
            <person name="Drula E."/>
            <person name="Henrissat B."/>
            <person name="Hansel C."/>
            <person name="Singer S."/>
            <person name="Hutchinson M.I."/>
            <person name="de Vries R.P."/>
            <person name="Natvig D.O."/>
            <person name="Powell A.J."/>
            <person name="Tsang A."/>
            <person name="Grigoriev I.V."/>
        </authorList>
    </citation>
    <scope>NUCLEOTIDE SEQUENCE [LARGE SCALE GENOMIC DNA]</scope>
    <source>
        <strain evidence="4 5">CBS 494.80</strain>
    </source>
</reference>
<organism evidence="4 5">
    <name type="scientific">Oculimacula yallundae</name>
    <dbReference type="NCBI Taxonomy" id="86028"/>
    <lineage>
        <taxon>Eukaryota</taxon>
        <taxon>Fungi</taxon>
        <taxon>Dikarya</taxon>
        <taxon>Ascomycota</taxon>
        <taxon>Pezizomycotina</taxon>
        <taxon>Leotiomycetes</taxon>
        <taxon>Helotiales</taxon>
        <taxon>Ploettnerulaceae</taxon>
        <taxon>Oculimacula</taxon>
    </lineage>
</organism>
<dbReference type="EMBL" id="JAZHXI010000004">
    <property type="protein sequence ID" value="KAL2072199.1"/>
    <property type="molecule type" value="Genomic_DNA"/>
</dbReference>
<dbReference type="Pfam" id="PF01425">
    <property type="entry name" value="Amidase"/>
    <property type="match status" value="1"/>
</dbReference>
<name>A0ABR4CSZ7_9HELO</name>
<dbReference type="SUPFAM" id="SSF75304">
    <property type="entry name" value="Amidase signature (AS) enzymes"/>
    <property type="match status" value="1"/>
</dbReference>
<dbReference type="Gene3D" id="3.90.1300.10">
    <property type="entry name" value="Amidase signature (AS) domain"/>
    <property type="match status" value="1"/>
</dbReference>
<accession>A0ABR4CSZ7</accession>
<dbReference type="Proteomes" id="UP001595075">
    <property type="component" value="Unassembled WGS sequence"/>
</dbReference>
<dbReference type="InterPro" id="IPR023631">
    <property type="entry name" value="Amidase_dom"/>
</dbReference>
<evidence type="ECO:0000256" key="1">
    <source>
        <dbReference type="ARBA" id="ARBA00009199"/>
    </source>
</evidence>
<comment type="similarity">
    <text evidence="1">Belongs to the amidase family.</text>
</comment>